<dbReference type="GO" id="GO:0005789">
    <property type="term" value="C:endoplasmic reticulum membrane"/>
    <property type="evidence" value="ECO:0007669"/>
    <property type="project" value="UniProtKB-SubCell"/>
</dbReference>
<keyword evidence="6" id="KW-0256">Endoplasmic reticulum</keyword>
<evidence type="ECO:0000256" key="11">
    <source>
        <dbReference type="SAM" id="Phobius"/>
    </source>
</evidence>
<dbReference type="InterPro" id="IPR037185">
    <property type="entry name" value="EmrE-like"/>
</dbReference>
<feature type="compositionally biased region" description="Polar residues" evidence="10">
    <location>
        <begin position="1"/>
        <end position="19"/>
    </location>
</feature>
<feature type="transmembrane region" description="Helical" evidence="11">
    <location>
        <begin position="364"/>
        <end position="385"/>
    </location>
</feature>
<dbReference type="GO" id="GO:0120112">
    <property type="term" value="P:UDP-glucose transmembrane transport into endoplasmic reticulum"/>
    <property type="evidence" value="ECO:0007669"/>
    <property type="project" value="EnsemblFungi"/>
</dbReference>
<feature type="transmembrane region" description="Helical" evidence="11">
    <location>
        <begin position="339"/>
        <end position="357"/>
    </location>
</feature>
<dbReference type="GO" id="GO:0000139">
    <property type="term" value="C:Golgi membrane"/>
    <property type="evidence" value="ECO:0007669"/>
    <property type="project" value="TreeGrafter"/>
</dbReference>
<comment type="caution">
    <text evidence="12">The sequence shown here is derived from an EMBL/GenBank/DDBJ whole genome shotgun (WGS) entry which is preliminary data.</text>
</comment>
<dbReference type="AlphaFoldDB" id="A0A232M144"/>
<sequence>MARQKQSVPLQRAPSSEIMQSPVDLPDLSSRPLIGSAGRPGIVVPERSRPAAVASSDAPGIIQLIICVAGIYASFLSWAVLQETIMTTSYPIRPPTATEPDPPIERFTFSIVLNTVQSCFAAITGSLYLYFSTPKGQKVPSIFPNSRILFPLILVSISSSLASPFGYASLAHIDYLTFILAKSCKLLPVMFLHLTIFQKRYPLYKYVVVLLVTIGVATFTVHHPGTSKKMAASTNSGRSLYGMLLLFINLLLDGLTNTTQDHLFGSPNLYSRYTGPQMMVAQNFLSTVLTVAYLLLMPYVSSNSALLSILPLPVAPSTGTELSSALSFLSRHPQALKDVLAFCACGAVGQVFIFYTLSRFSSLLLVTVTVTRKMLTMLLSVFWFGHSLSHGQWLGVLLVFGGVAAEGVVQRQEKKAKERAKAASLKKGL</sequence>
<keyword evidence="3" id="KW-0813">Transport</keyword>
<feature type="transmembrane region" description="Helical" evidence="11">
    <location>
        <begin position="241"/>
        <end position="259"/>
    </location>
</feature>
<dbReference type="EMBL" id="NPHW01003123">
    <property type="protein sequence ID" value="OXV10121.1"/>
    <property type="molecule type" value="Genomic_DNA"/>
</dbReference>
<evidence type="ECO:0000256" key="10">
    <source>
        <dbReference type="SAM" id="MobiDB-lite"/>
    </source>
</evidence>
<comment type="similarity">
    <text evidence="2">Belongs to the nucleotide-sugar transporter family. SLC35B subfamily.</text>
</comment>
<feature type="transmembrane region" description="Helical" evidence="11">
    <location>
        <begin position="280"/>
        <end position="300"/>
    </location>
</feature>
<evidence type="ECO:0000313" key="12">
    <source>
        <dbReference type="EMBL" id="OXV10121.1"/>
    </source>
</evidence>
<feature type="transmembrane region" description="Helical" evidence="11">
    <location>
        <begin position="107"/>
        <end position="129"/>
    </location>
</feature>
<organism evidence="12 13">
    <name type="scientific">Elaphomyces granulatus</name>
    <dbReference type="NCBI Taxonomy" id="519963"/>
    <lineage>
        <taxon>Eukaryota</taxon>
        <taxon>Fungi</taxon>
        <taxon>Dikarya</taxon>
        <taxon>Ascomycota</taxon>
        <taxon>Pezizomycotina</taxon>
        <taxon>Eurotiomycetes</taxon>
        <taxon>Eurotiomycetidae</taxon>
        <taxon>Eurotiales</taxon>
        <taxon>Elaphomycetaceae</taxon>
        <taxon>Elaphomyces</taxon>
    </lineage>
</organism>
<dbReference type="InterPro" id="IPR013657">
    <property type="entry name" value="SCL35B1-4/HUT1"/>
</dbReference>
<protein>
    <recommendedName>
        <fullName evidence="9">UDP-galactose transporter homolog 1</fullName>
    </recommendedName>
</protein>
<keyword evidence="8 11" id="KW-0472">Membrane</keyword>
<evidence type="ECO:0000313" key="13">
    <source>
        <dbReference type="Proteomes" id="UP000243515"/>
    </source>
</evidence>
<dbReference type="GO" id="GO:0005460">
    <property type="term" value="F:UDP-glucose transmembrane transporter activity"/>
    <property type="evidence" value="ECO:0007669"/>
    <property type="project" value="TreeGrafter"/>
</dbReference>
<accession>A0A232M144</accession>
<evidence type="ECO:0000256" key="9">
    <source>
        <dbReference type="ARBA" id="ARBA00041103"/>
    </source>
</evidence>
<dbReference type="OrthoDB" id="1601at2759"/>
<feature type="transmembrane region" description="Helical" evidence="11">
    <location>
        <begin position="61"/>
        <end position="81"/>
    </location>
</feature>
<reference evidence="12 13" key="1">
    <citation type="journal article" date="2015" name="Environ. Microbiol.">
        <title>Metagenome sequence of Elaphomyces granulatus from sporocarp tissue reveals Ascomycota ectomycorrhizal fingerprints of genome expansion and a Proteobacteria-rich microbiome.</title>
        <authorList>
            <person name="Quandt C.A."/>
            <person name="Kohler A."/>
            <person name="Hesse C.N."/>
            <person name="Sharpton T.J."/>
            <person name="Martin F."/>
            <person name="Spatafora J.W."/>
        </authorList>
    </citation>
    <scope>NUCLEOTIDE SEQUENCE [LARGE SCALE GENOMIC DNA]</scope>
    <source>
        <strain evidence="12 13">OSC145934</strain>
    </source>
</reference>
<dbReference type="Pfam" id="PF08449">
    <property type="entry name" value="UAA"/>
    <property type="match status" value="1"/>
</dbReference>
<dbReference type="PANTHER" id="PTHR10778">
    <property type="entry name" value="SOLUTE CARRIER FAMILY 35 MEMBER B"/>
    <property type="match status" value="1"/>
</dbReference>
<comment type="subcellular location">
    <subcellularLocation>
        <location evidence="1">Endoplasmic reticulum membrane</location>
        <topology evidence="1">Multi-pass membrane protein</topology>
    </subcellularLocation>
</comment>
<evidence type="ECO:0000256" key="4">
    <source>
        <dbReference type="ARBA" id="ARBA00022597"/>
    </source>
</evidence>
<dbReference type="SUPFAM" id="SSF103481">
    <property type="entry name" value="Multidrug resistance efflux transporter EmrE"/>
    <property type="match status" value="1"/>
</dbReference>
<evidence type="ECO:0000256" key="2">
    <source>
        <dbReference type="ARBA" id="ARBA00010694"/>
    </source>
</evidence>
<evidence type="ECO:0000256" key="8">
    <source>
        <dbReference type="ARBA" id="ARBA00023136"/>
    </source>
</evidence>
<name>A0A232M144_9EURO</name>
<evidence type="ECO:0000256" key="3">
    <source>
        <dbReference type="ARBA" id="ARBA00022448"/>
    </source>
</evidence>
<feature type="transmembrane region" description="Helical" evidence="11">
    <location>
        <begin position="391"/>
        <end position="409"/>
    </location>
</feature>
<dbReference type="PANTHER" id="PTHR10778:SF10">
    <property type="entry name" value="SOLUTE CARRIER FAMILY 35 MEMBER B1"/>
    <property type="match status" value="1"/>
</dbReference>
<keyword evidence="7 11" id="KW-1133">Transmembrane helix</keyword>
<dbReference type="Proteomes" id="UP000243515">
    <property type="component" value="Unassembled WGS sequence"/>
</dbReference>
<keyword evidence="4" id="KW-0762">Sugar transport</keyword>
<keyword evidence="13" id="KW-1185">Reference proteome</keyword>
<proteinExistence type="inferred from homology"/>
<evidence type="ECO:0000256" key="1">
    <source>
        <dbReference type="ARBA" id="ARBA00004477"/>
    </source>
</evidence>
<evidence type="ECO:0000256" key="7">
    <source>
        <dbReference type="ARBA" id="ARBA00022989"/>
    </source>
</evidence>
<dbReference type="GO" id="GO:0005459">
    <property type="term" value="F:UDP-galactose transmembrane transporter activity"/>
    <property type="evidence" value="ECO:0007669"/>
    <property type="project" value="EnsemblFungi"/>
</dbReference>
<keyword evidence="5 11" id="KW-0812">Transmembrane</keyword>
<feature type="transmembrane region" description="Helical" evidence="11">
    <location>
        <begin position="203"/>
        <end position="221"/>
    </location>
</feature>
<evidence type="ECO:0000256" key="6">
    <source>
        <dbReference type="ARBA" id="ARBA00022824"/>
    </source>
</evidence>
<feature type="transmembrane region" description="Helical" evidence="11">
    <location>
        <begin position="175"/>
        <end position="196"/>
    </location>
</feature>
<gene>
    <name evidence="12" type="ORF">Egran_02117</name>
</gene>
<feature type="transmembrane region" description="Helical" evidence="11">
    <location>
        <begin position="149"/>
        <end position="169"/>
    </location>
</feature>
<evidence type="ECO:0000256" key="5">
    <source>
        <dbReference type="ARBA" id="ARBA00022692"/>
    </source>
</evidence>
<feature type="region of interest" description="Disordered" evidence="10">
    <location>
        <begin position="1"/>
        <end position="21"/>
    </location>
</feature>